<keyword evidence="6 7" id="KW-0472">Membrane</keyword>
<dbReference type="Pfam" id="PF13855">
    <property type="entry name" value="LRR_8"/>
    <property type="match status" value="8"/>
</dbReference>
<gene>
    <name evidence="9" type="ORF">NEZAVI_LOCUS11831</name>
</gene>
<evidence type="ECO:0000256" key="2">
    <source>
        <dbReference type="ARBA" id="ARBA00022475"/>
    </source>
</evidence>
<dbReference type="PANTHER" id="PTHR24373:SF275">
    <property type="entry name" value="TIR DOMAIN-CONTAINING PROTEIN"/>
    <property type="match status" value="1"/>
</dbReference>
<dbReference type="AlphaFoldDB" id="A0A9P0MSR2"/>
<reference evidence="9" key="1">
    <citation type="submission" date="2022-01" db="EMBL/GenBank/DDBJ databases">
        <authorList>
            <person name="King R."/>
        </authorList>
    </citation>
    <scope>NUCLEOTIDE SEQUENCE</scope>
</reference>
<evidence type="ECO:0000256" key="7">
    <source>
        <dbReference type="SAM" id="Phobius"/>
    </source>
</evidence>
<protein>
    <recommendedName>
        <fullName evidence="11">Chaoptin</fullName>
    </recommendedName>
</protein>
<dbReference type="PRINTS" id="PR00019">
    <property type="entry name" value="LEURICHRPT"/>
</dbReference>
<dbReference type="SUPFAM" id="SSF52047">
    <property type="entry name" value="RNI-like"/>
    <property type="match status" value="1"/>
</dbReference>
<sequence length="1228" mass="138388">MVASILVMLWIAYSSAAICQFDAQCTCTSSYPNWGQVQCHNAIVHLSPFNTTKLFTLSLINNRLDYLPPRFLQGTGLYKLILENNPIYSLHEESLAGLERSLWELHIADCKLSSIPGNAVRHLYRLRTLNLEGNEISNINTEQLRGVSASLQTLILSNNKLTVLPSGIFSGLQSLEVLDLRGNSISSLDPAVFTPAPPKLRELNLADNLFDNIPYKQLANIRSLHVLNLNHNHVSKVDQGITGIKLNLDSLLLEYNEITELGSNAMANFDVANRTSFKANPLKIIEDNAFLGCKIQDLDLSQCQLQDIDPEAFNGLENTLQSLDLSDNNVANVSYFSFNRFMTLQKLHLDDTHFHEVDWLLKPESPFEGMHLSSLFINGKQKRQINLSKLPKLAHLQNLVIINSQLGGFSVNDLKSFSIELETFIAHESGITILQPNIFLETRGIKTLDLTDNKIEKIDPLSFMELGHSLETLILMHCFSSGVTSLPTGLFKPLSSLKVLKLNHNYLSKLPNDLSYLSNLQILHAHDNKIENINKNLFKGSDHYQLMEINLSFNKITKIYIGSFSDLDNLMDINLGDNEIVNIDAGAFANLIDLTTLSLRGNKLTSLNTETFQNLPCLAYLDLAFNSLNSFNFASLDQVGTLSSLTVNVSYNMIKLLTPNATYINGRDNVYTSIKILDFSHNNITFIDKNYLLPVQHTLTHLYLSHNSLENASRDFLPEMHLLQLLDLSYNSLTEIEFDALRSARALQVILLSHNKLKDIPDDLFLSLNSLKRVDLSYNHLFTIMDAMMSPPSLMSVDLSHNDLTRAPLSTFSPMAAANLIELYLGQNRIINLPAADLFSRFENLRILDLSSNKLTEIGNSLSQLPSLSRLSIAHNFIHIGGKDFLGLEDTLEHLDLTNASISYVPSLHLPSLKTLSLAYNLISYLPPDLATNLTNLKYLDLSYNNLQSIPQFPQLKALYMAGNEISVISNTSFNEFPNIYDLDIRHLLLTEFDEEGLTSLLGLQSLHISNFKDLKNFNIPQWSKENKGLRYLHIELKGSGNLDQELKGSLPKKVRHLAFTGKEIKSLPDFLLKGIWNPSVTLTLRNTSVESLPANLFSSLTYVRNISIDVYNNSLKSLSNPSNIGAANRPGKTFLIDLFMQDNQWNCDCQLGWVETWQRKRRQVYFRDHTVEDVRQTKCNNKGNKSFLEVLKTDLECGWSRSSITYPTWFSLSLSLIILIFKNVILT</sequence>
<keyword evidence="5" id="KW-0677">Repeat</keyword>
<evidence type="ECO:0000256" key="1">
    <source>
        <dbReference type="ARBA" id="ARBA00004236"/>
    </source>
</evidence>
<proteinExistence type="predicted"/>
<name>A0A9P0MSR2_NEZVI</name>
<dbReference type="InterPro" id="IPR050328">
    <property type="entry name" value="Dev_Immune_Receptor"/>
</dbReference>
<evidence type="ECO:0000313" key="10">
    <source>
        <dbReference type="Proteomes" id="UP001152798"/>
    </source>
</evidence>
<feature type="signal peptide" evidence="8">
    <location>
        <begin position="1"/>
        <end position="16"/>
    </location>
</feature>
<keyword evidence="7" id="KW-0812">Transmembrane</keyword>
<evidence type="ECO:0000313" key="9">
    <source>
        <dbReference type="EMBL" id="CAH1403180.1"/>
    </source>
</evidence>
<dbReference type="SMART" id="SM00364">
    <property type="entry name" value="LRR_BAC"/>
    <property type="match status" value="9"/>
</dbReference>
<keyword evidence="7" id="KW-1133">Transmembrane helix</keyword>
<dbReference type="InterPro" id="IPR003591">
    <property type="entry name" value="Leu-rich_rpt_typical-subtyp"/>
</dbReference>
<dbReference type="InterPro" id="IPR001611">
    <property type="entry name" value="Leu-rich_rpt"/>
</dbReference>
<evidence type="ECO:0000256" key="6">
    <source>
        <dbReference type="ARBA" id="ARBA00023136"/>
    </source>
</evidence>
<dbReference type="EMBL" id="OV725081">
    <property type="protein sequence ID" value="CAH1403180.1"/>
    <property type="molecule type" value="Genomic_DNA"/>
</dbReference>
<keyword evidence="10" id="KW-1185">Reference proteome</keyword>
<accession>A0A9P0MSR2</accession>
<dbReference type="InterPro" id="IPR032675">
    <property type="entry name" value="LRR_dom_sf"/>
</dbReference>
<keyword evidence="3" id="KW-0433">Leucine-rich repeat</keyword>
<keyword evidence="4 8" id="KW-0732">Signal</keyword>
<dbReference type="GO" id="GO:0005886">
    <property type="term" value="C:plasma membrane"/>
    <property type="evidence" value="ECO:0007669"/>
    <property type="project" value="UniProtKB-SubCell"/>
</dbReference>
<dbReference type="OrthoDB" id="1111193at2759"/>
<evidence type="ECO:0000256" key="3">
    <source>
        <dbReference type="ARBA" id="ARBA00022614"/>
    </source>
</evidence>
<dbReference type="PROSITE" id="PS51450">
    <property type="entry name" value="LRR"/>
    <property type="match status" value="11"/>
</dbReference>
<feature type="chain" id="PRO_5040344111" description="Chaoptin" evidence="8">
    <location>
        <begin position="17"/>
        <end position="1228"/>
    </location>
</feature>
<evidence type="ECO:0000256" key="4">
    <source>
        <dbReference type="ARBA" id="ARBA00022729"/>
    </source>
</evidence>
<dbReference type="SMART" id="SM00369">
    <property type="entry name" value="LRR_TYP"/>
    <property type="match status" value="25"/>
</dbReference>
<evidence type="ECO:0000256" key="5">
    <source>
        <dbReference type="ARBA" id="ARBA00022737"/>
    </source>
</evidence>
<comment type="subcellular location">
    <subcellularLocation>
        <location evidence="1">Cell membrane</location>
    </subcellularLocation>
</comment>
<feature type="transmembrane region" description="Helical" evidence="7">
    <location>
        <begin position="1207"/>
        <end position="1226"/>
    </location>
</feature>
<evidence type="ECO:0000256" key="8">
    <source>
        <dbReference type="SAM" id="SignalP"/>
    </source>
</evidence>
<evidence type="ECO:0008006" key="11">
    <source>
        <dbReference type="Google" id="ProtNLM"/>
    </source>
</evidence>
<dbReference type="Gene3D" id="3.80.10.10">
    <property type="entry name" value="Ribonuclease Inhibitor"/>
    <property type="match status" value="6"/>
</dbReference>
<dbReference type="PANTHER" id="PTHR24373">
    <property type="entry name" value="SLIT RELATED LEUCINE-RICH REPEAT NEURONAL PROTEIN"/>
    <property type="match status" value="1"/>
</dbReference>
<dbReference type="GO" id="GO:0048468">
    <property type="term" value="P:cell development"/>
    <property type="evidence" value="ECO:0007669"/>
    <property type="project" value="UniProtKB-ARBA"/>
</dbReference>
<dbReference type="FunFam" id="3.80.10.10:FF:001167">
    <property type="entry name" value="Chaoptin"/>
    <property type="match status" value="1"/>
</dbReference>
<dbReference type="SMART" id="SM00365">
    <property type="entry name" value="LRR_SD22"/>
    <property type="match status" value="14"/>
</dbReference>
<dbReference type="SUPFAM" id="SSF52058">
    <property type="entry name" value="L domain-like"/>
    <property type="match status" value="4"/>
</dbReference>
<keyword evidence="2" id="KW-1003">Cell membrane</keyword>
<dbReference type="Proteomes" id="UP001152798">
    <property type="component" value="Chromosome 5"/>
</dbReference>
<organism evidence="9 10">
    <name type="scientific">Nezara viridula</name>
    <name type="common">Southern green stink bug</name>
    <name type="synonym">Cimex viridulus</name>
    <dbReference type="NCBI Taxonomy" id="85310"/>
    <lineage>
        <taxon>Eukaryota</taxon>
        <taxon>Metazoa</taxon>
        <taxon>Ecdysozoa</taxon>
        <taxon>Arthropoda</taxon>
        <taxon>Hexapoda</taxon>
        <taxon>Insecta</taxon>
        <taxon>Pterygota</taxon>
        <taxon>Neoptera</taxon>
        <taxon>Paraneoptera</taxon>
        <taxon>Hemiptera</taxon>
        <taxon>Heteroptera</taxon>
        <taxon>Panheteroptera</taxon>
        <taxon>Pentatomomorpha</taxon>
        <taxon>Pentatomoidea</taxon>
        <taxon>Pentatomidae</taxon>
        <taxon>Pentatominae</taxon>
        <taxon>Nezara</taxon>
    </lineage>
</organism>